<dbReference type="Gene3D" id="2.40.50.120">
    <property type="match status" value="1"/>
</dbReference>
<accession>A0AAX3M4T4</accession>
<name>A0AAX3M4T4_9BACL</name>
<feature type="transmembrane region" description="Helical" evidence="1">
    <location>
        <begin position="159"/>
        <end position="180"/>
    </location>
</feature>
<dbReference type="AlphaFoldDB" id="A0AAX3M4T4"/>
<evidence type="ECO:0000313" key="3">
    <source>
        <dbReference type="Proteomes" id="UP001220509"/>
    </source>
</evidence>
<dbReference type="Proteomes" id="UP001220509">
    <property type="component" value="Chromosome"/>
</dbReference>
<evidence type="ECO:0000313" key="2">
    <source>
        <dbReference type="EMBL" id="WCT57242.1"/>
    </source>
</evidence>
<keyword evidence="1" id="KW-0472">Membrane</keyword>
<dbReference type="SUPFAM" id="SSF50242">
    <property type="entry name" value="TIMP-like"/>
    <property type="match status" value="1"/>
</dbReference>
<protein>
    <recommendedName>
        <fullName evidence="4">Tissue inhibitor of metalloproteinase</fullName>
    </recommendedName>
</protein>
<dbReference type="InterPro" id="IPR008993">
    <property type="entry name" value="TIMP-like_OB-fold"/>
</dbReference>
<keyword evidence="3" id="KW-1185">Reference proteome</keyword>
<keyword evidence="1" id="KW-1133">Transmembrane helix</keyword>
<organism evidence="2 3">
    <name type="scientific">Paenibacillus kyungheensis</name>
    <dbReference type="NCBI Taxonomy" id="1452732"/>
    <lineage>
        <taxon>Bacteria</taxon>
        <taxon>Bacillati</taxon>
        <taxon>Bacillota</taxon>
        <taxon>Bacilli</taxon>
        <taxon>Bacillales</taxon>
        <taxon>Paenibacillaceae</taxon>
        <taxon>Paenibacillus</taxon>
    </lineage>
</organism>
<reference evidence="2 3" key="1">
    <citation type="submission" date="2023-02" db="EMBL/GenBank/DDBJ databases">
        <title>Genome sequence of Paenibacillus kyungheensis KACC 18744.</title>
        <authorList>
            <person name="Kim S."/>
            <person name="Heo J."/>
            <person name="Kwon S.-W."/>
        </authorList>
    </citation>
    <scope>NUCLEOTIDE SEQUENCE [LARGE SCALE GENOMIC DNA]</scope>
    <source>
        <strain evidence="2 3">KACC 18744</strain>
    </source>
</reference>
<dbReference type="KEGG" id="pka:PQ456_06955"/>
<gene>
    <name evidence="2" type="ORF">PQ456_06955</name>
</gene>
<evidence type="ECO:0000256" key="1">
    <source>
        <dbReference type="SAM" id="Phobius"/>
    </source>
</evidence>
<keyword evidence="1" id="KW-0812">Transmembrane</keyword>
<evidence type="ECO:0008006" key="4">
    <source>
        <dbReference type="Google" id="ProtNLM"/>
    </source>
</evidence>
<dbReference type="EMBL" id="CP117416">
    <property type="protein sequence ID" value="WCT57242.1"/>
    <property type="molecule type" value="Genomic_DNA"/>
</dbReference>
<dbReference type="RefSeq" id="WP_273615474.1">
    <property type="nucleotide sequence ID" value="NZ_CP117416.1"/>
</dbReference>
<dbReference type="PROSITE" id="PS51257">
    <property type="entry name" value="PROKAR_LIPOPROTEIN"/>
    <property type="match status" value="1"/>
</dbReference>
<proteinExistence type="predicted"/>
<sequence length="191" mass="21792">MNTILRWSIILMFSITLIGWGGTSSVSALSCAYILTVEDAYAKYDGVVIAQVKEIQQLNRQNSENHQVVLTILKSYKNIQQRQLIIQENSTWGALNGPSKVGNQYIFFLNQKDGEWENPLCGTSKKVSELTSVEYKFLQDKELALPVQQSVRDQSLPSYHWIIAISSIVLLTLSIVYFLYQKSKKHRKSDE</sequence>